<dbReference type="InterPro" id="IPR000524">
    <property type="entry name" value="Tscrpt_reg_HTH_GntR"/>
</dbReference>
<dbReference type="PANTHER" id="PTHR43537">
    <property type="entry name" value="TRANSCRIPTIONAL REGULATOR, GNTR FAMILY"/>
    <property type="match status" value="1"/>
</dbReference>
<dbReference type="SMART" id="SM00895">
    <property type="entry name" value="FCD"/>
    <property type="match status" value="1"/>
</dbReference>
<dbReference type="AlphaFoldDB" id="A0AAD2ZM24"/>
<feature type="domain" description="HTH gntR-type" evidence="4">
    <location>
        <begin position="19"/>
        <end position="87"/>
    </location>
</feature>
<evidence type="ECO:0000256" key="2">
    <source>
        <dbReference type="ARBA" id="ARBA00023125"/>
    </source>
</evidence>
<evidence type="ECO:0000313" key="6">
    <source>
        <dbReference type="EMBL" id="EMR4588327.1"/>
    </source>
</evidence>
<gene>
    <name evidence="5" type="primary">nanR</name>
    <name evidence="6" type="ORF">M0K77_000590</name>
    <name evidence="5" type="ORF">M0K77_RS02950</name>
</gene>
<dbReference type="PROSITE" id="PS50949">
    <property type="entry name" value="HTH_GNTR"/>
    <property type="match status" value="1"/>
</dbReference>
<accession>A0AAD2ZM24</accession>
<dbReference type="GO" id="GO:0003677">
    <property type="term" value="F:DNA binding"/>
    <property type="evidence" value="ECO:0007669"/>
    <property type="project" value="UniProtKB-KW"/>
</dbReference>
<dbReference type="SMART" id="SM00345">
    <property type="entry name" value="HTH_GNTR"/>
    <property type="match status" value="1"/>
</dbReference>
<comment type="caution">
    <text evidence="5">The sequence shown here is derived from an EMBL/GenBank/DDBJ whole genome shotgun (WGS) entry which is preliminary data.</text>
</comment>
<dbReference type="InterPro" id="IPR008920">
    <property type="entry name" value="TF_FadR/GntR_C"/>
</dbReference>
<proteinExistence type="predicted"/>
<dbReference type="InterPro" id="IPR036388">
    <property type="entry name" value="WH-like_DNA-bd_sf"/>
</dbReference>
<keyword evidence="2" id="KW-0238">DNA-binding</keyword>
<organism evidence="5">
    <name type="scientific">Providencia rettgeri</name>
    <dbReference type="NCBI Taxonomy" id="587"/>
    <lineage>
        <taxon>Bacteria</taxon>
        <taxon>Pseudomonadati</taxon>
        <taxon>Pseudomonadota</taxon>
        <taxon>Gammaproteobacteria</taxon>
        <taxon>Enterobacterales</taxon>
        <taxon>Morganellaceae</taxon>
        <taxon>Providencia</taxon>
    </lineage>
</organism>
<dbReference type="InterPro" id="IPR036390">
    <property type="entry name" value="WH_DNA-bd_sf"/>
</dbReference>
<evidence type="ECO:0000256" key="3">
    <source>
        <dbReference type="ARBA" id="ARBA00023163"/>
    </source>
</evidence>
<dbReference type="Pfam" id="PF07729">
    <property type="entry name" value="FCD"/>
    <property type="match status" value="1"/>
</dbReference>
<protein>
    <submittedName>
        <fullName evidence="5">Transcriptional regulator NanR</fullName>
    </submittedName>
</protein>
<dbReference type="Gene3D" id="1.20.120.530">
    <property type="entry name" value="GntR ligand-binding domain-like"/>
    <property type="match status" value="1"/>
</dbReference>
<keyword evidence="3" id="KW-0804">Transcription</keyword>
<dbReference type="Pfam" id="PF00392">
    <property type="entry name" value="GntR"/>
    <property type="match status" value="1"/>
</dbReference>
<dbReference type="EMBL" id="ABEXCJ040000001">
    <property type="protein sequence ID" value="ELR5216140.1"/>
    <property type="molecule type" value="Genomic_DNA"/>
</dbReference>
<sequence>MTSLNDEKKHNIKRPVKRRKLSDVIEEQLEGMIRQGEFKEGERLPSERALMEMFDVGRPSIREAIAGLKRKGLVQLSNGERPIVTTPSADTLVSLMSGAVKDLLTQPDGIRYFEQLRELFEIGIVRYAAEHATEAQINELYDALVLNKNSLENHDKFVYTDIAFHRVLASIPNNPLFLSIHSALLKWLIEARIRFNNTEKMIKNNTRSYHEHVAIYEAIKNKNVMEAERAIKIHIENVFEHYYP</sequence>
<name>A0AAD2ZM24_PRORE</name>
<keyword evidence="1" id="KW-0805">Transcription regulation</keyword>
<dbReference type="SUPFAM" id="SSF46785">
    <property type="entry name" value="Winged helix' DNA-binding domain"/>
    <property type="match status" value="1"/>
</dbReference>
<dbReference type="EMBL" id="ABEXCJ050000001">
    <property type="protein sequence ID" value="EMR4588327.1"/>
    <property type="molecule type" value="Genomic_DNA"/>
</dbReference>
<dbReference type="CDD" id="cd07377">
    <property type="entry name" value="WHTH_GntR"/>
    <property type="match status" value="1"/>
</dbReference>
<dbReference type="SUPFAM" id="SSF48008">
    <property type="entry name" value="GntR ligand-binding domain-like"/>
    <property type="match status" value="1"/>
</dbReference>
<evidence type="ECO:0000259" key="4">
    <source>
        <dbReference type="PROSITE" id="PS50949"/>
    </source>
</evidence>
<dbReference type="Gene3D" id="1.10.10.10">
    <property type="entry name" value="Winged helix-like DNA-binding domain superfamily/Winged helix DNA-binding domain"/>
    <property type="match status" value="1"/>
</dbReference>
<dbReference type="PRINTS" id="PR00035">
    <property type="entry name" value="HTHGNTR"/>
</dbReference>
<reference evidence="5" key="1">
    <citation type="submission" date="2023-10" db="EMBL/GenBank/DDBJ databases">
        <authorList>
            <consortium name="Clinical and Environmental Microbiology Branch: Whole genome sequencing antimicrobial resistance pathogens in the healthcare setting"/>
        </authorList>
    </citation>
    <scope>NUCLEOTIDE SEQUENCE</scope>
    <source>
        <strain evidence="5">2020QW-00022</strain>
    </source>
</reference>
<dbReference type="NCBIfam" id="NF003011">
    <property type="entry name" value="PRK03837.1"/>
    <property type="match status" value="1"/>
</dbReference>
<evidence type="ECO:0000313" key="5">
    <source>
        <dbReference type="EMBL" id="ELR5216140.1"/>
    </source>
</evidence>
<dbReference type="GO" id="GO:0003700">
    <property type="term" value="F:DNA-binding transcription factor activity"/>
    <property type="evidence" value="ECO:0007669"/>
    <property type="project" value="InterPro"/>
</dbReference>
<dbReference type="InterPro" id="IPR011711">
    <property type="entry name" value="GntR_C"/>
</dbReference>
<evidence type="ECO:0000256" key="1">
    <source>
        <dbReference type="ARBA" id="ARBA00023015"/>
    </source>
</evidence>
<dbReference type="PANTHER" id="PTHR43537:SF53">
    <property type="entry name" value="HTH-TYPE TRANSCRIPTIONAL REPRESSOR NANR"/>
    <property type="match status" value="1"/>
</dbReference>